<gene>
    <name evidence="2" type="ORF">HJG54_31875</name>
</gene>
<dbReference type="PRINTS" id="PR00313">
    <property type="entry name" value="CABNDNGRPT"/>
</dbReference>
<dbReference type="AlphaFoldDB" id="A0AA97AK72"/>
<evidence type="ECO:0000256" key="1">
    <source>
        <dbReference type="SAM" id="MobiDB-lite"/>
    </source>
</evidence>
<dbReference type="EMBL" id="CP053587">
    <property type="protein sequence ID" value="WNZ27479.1"/>
    <property type="molecule type" value="Genomic_DNA"/>
</dbReference>
<accession>A0AA97AK72</accession>
<dbReference type="SUPFAM" id="SSF89260">
    <property type="entry name" value="Collagen-binding domain"/>
    <property type="match status" value="1"/>
</dbReference>
<feature type="compositionally biased region" description="Pro residues" evidence="1">
    <location>
        <begin position="119"/>
        <end position="137"/>
    </location>
</feature>
<dbReference type="InterPro" id="IPR018511">
    <property type="entry name" value="Hemolysin-typ_Ca-bd_CS"/>
</dbReference>
<sequence length="303" mass="32596">MSQRAGNNLKTALKANIVGSSRVFRDAVSGKPDFYSFQLGHSSSFSLKLNRFKADINVALMDGQGQMLMQSARAKRRPEAIDTVLGAGTYYVKVFPARRREQSRYRLQLSATELPRIVEPPPVIPIQDPPPVAPIQDPPNDNSAPPEPLQSDSGKSKQIALTGDVASTGPVNLVGTVNRRVIGTIGNETLVGGAGDDLIAGINGFDLLIGGGGADRFLLGDTSTPYYLGVGYAVITDFNVAQGDRIEVTDNALFRLGDHRLVYDRFFIPNAFGQYRDVGTAGIDTAIYWGNDLLAIVQDAVVT</sequence>
<reference evidence="2" key="1">
    <citation type="submission" date="2020-05" db="EMBL/GenBank/DDBJ databases">
        <authorList>
            <person name="Zhu T."/>
            <person name="Keshari N."/>
            <person name="Lu X."/>
        </authorList>
    </citation>
    <scope>NUCLEOTIDE SEQUENCE</scope>
    <source>
        <strain evidence="2">NK1-12</strain>
    </source>
</reference>
<dbReference type="InterPro" id="IPR011049">
    <property type="entry name" value="Serralysin-like_metalloprot_C"/>
</dbReference>
<dbReference type="Gene3D" id="2.150.10.10">
    <property type="entry name" value="Serralysin-like metalloprotease, C-terminal"/>
    <property type="match status" value="1"/>
</dbReference>
<feature type="region of interest" description="Disordered" evidence="1">
    <location>
        <begin position="119"/>
        <end position="158"/>
    </location>
</feature>
<dbReference type="SUPFAM" id="SSF51120">
    <property type="entry name" value="beta-Roll"/>
    <property type="match status" value="1"/>
</dbReference>
<evidence type="ECO:0000313" key="2">
    <source>
        <dbReference type="EMBL" id="WNZ27479.1"/>
    </source>
</evidence>
<dbReference type="RefSeq" id="WP_316435780.1">
    <property type="nucleotide sequence ID" value="NZ_CP053587.1"/>
</dbReference>
<organism evidence="2">
    <name type="scientific">Leptolyngbya sp. NK1-12</name>
    <dbReference type="NCBI Taxonomy" id="2547451"/>
    <lineage>
        <taxon>Bacteria</taxon>
        <taxon>Bacillati</taxon>
        <taxon>Cyanobacteriota</taxon>
        <taxon>Cyanophyceae</taxon>
        <taxon>Leptolyngbyales</taxon>
        <taxon>Leptolyngbyaceae</taxon>
        <taxon>Leptolyngbya group</taxon>
        <taxon>Leptolyngbya</taxon>
    </lineage>
</organism>
<name>A0AA97AK72_9CYAN</name>
<dbReference type="PROSITE" id="PS00330">
    <property type="entry name" value="HEMOLYSIN_CALCIUM"/>
    <property type="match status" value="1"/>
</dbReference>
<dbReference type="Gene3D" id="2.60.120.380">
    <property type="match status" value="1"/>
</dbReference>
<proteinExistence type="predicted"/>
<protein>
    <submittedName>
        <fullName evidence="2">Calcium-binding protein</fullName>
    </submittedName>
</protein>